<accession>A0ABD1GMU9</accession>
<feature type="domain" description="Trichome birefringence-like C-terminal" evidence="9">
    <location>
        <begin position="133"/>
        <end position="421"/>
    </location>
</feature>
<dbReference type="Pfam" id="PF14416">
    <property type="entry name" value="PMR5N"/>
    <property type="match status" value="1"/>
</dbReference>
<dbReference type="AlphaFoldDB" id="A0ABD1GMU9"/>
<dbReference type="PANTHER" id="PTHR32285">
    <property type="entry name" value="PROTEIN TRICHOME BIREFRINGENCE-LIKE 9-RELATED"/>
    <property type="match status" value="1"/>
</dbReference>
<evidence type="ECO:0000256" key="2">
    <source>
        <dbReference type="ARBA" id="ARBA00007727"/>
    </source>
</evidence>
<name>A0ABD1GMU9_SALDI</name>
<sequence length="426" mass="49399">MDVGVSKIRNKSHYSIAALFLISLAVTAALLLTGENWSILRERESRKARPPPPLLPSSSPAAGEIKYEGGGGDNETASSCDLFSGKWIYDEAARASYNDGRCSFMMGDYACEKFGRQDLRYRNWRWQPHRCNLPRFNGMALLEKIRGKRLVFVGDSLNRNQWISMLCLIESSLNQSSLQSVVRTDNLFVVEAINYNATIEFYWSPLLVESNCDHPFAHKVSDRVVRITSIEKHARHWNDADIVVFDSYMWWIMPSMTILWGSFESSDAVYKKVQMHLRLYEMALNIWSDWLEINTNRTKTKLFFMSLSPTHTFGERWDVQQHCYNQTEPILNEGYWGVMADRRMMHIVESTIEKLDKRGVRVQYLNITHLSDYRKDAHPSIYKQFYGSLSETQLADPKSYSDCLHWCLPGVPDVWNQILYSYITNS</sequence>
<comment type="subcellular location">
    <subcellularLocation>
        <location evidence="1">Membrane</location>
        <topology evidence="1">Single-pass membrane protein</topology>
    </subcellularLocation>
</comment>
<organism evidence="11 12">
    <name type="scientific">Salvia divinorum</name>
    <name type="common">Maria pastora</name>
    <name type="synonym">Diviner's sage</name>
    <dbReference type="NCBI Taxonomy" id="28513"/>
    <lineage>
        <taxon>Eukaryota</taxon>
        <taxon>Viridiplantae</taxon>
        <taxon>Streptophyta</taxon>
        <taxon>Embryophyta</taxon>
        <taxon>Tracheophyta</taxon>
        <taxon>Spermatophyta</taxon>
        <taxon>Magnoliopsida</taxon>
        <taxon>eudicotyledons</taxon>
        <taxon>Gunneridae</taxon>
        <taxon>Pentapetalae</taxon>
        <taxon>asterids</taxon>
        <taxon>lamiids</taxon>
        <taxon>Lamiales</taxon>
        <taxon>Lamiaceae</taxon>
        <taxon>Nepetoideae</taxon>
        <taxon>Mentheae</taxon>
        <taxon>Salviinae</taxon>
        <taxon>Salvia</taxon>
        <taxon>Salvia subgen. Calosphace</taxon>
    </lineage>
</organism>
<feature type="transmembrane region" description="Helical" evidence="8">
    <location>
        <begin position="12"/>
        <end position="33"/>
    </location>
</feature>
<evidence type="ECO:0000256" key="3">
    <source>
        <dbReference type="ARBA" id="ARBA00022692"/>
    </source>
</evidence>
<keyword evidence="12" id="KW-1185">Reference proteome</keyword>
<dbReference type="InterPro" id="IPR029962">
    <property type="entry name" value="TBL"/>
</dbReference>
<evidence type="ECO:0000313" key="12">
    <source>
        <dbReference type="Proteomes" id="UP001567538"/>
    </source>
</evidence>
<feature type="region of interest" description="Disordered" evidence="7">
    <location>
        <begin position="43"/>
        <end position="74"/>
    </location>
</feature>
<feature type="domain" description="Trichome birefringence-like N-terminal" evidence="10">
    <location>
        <begin position="79"/>
        <end position="132"/>
    </location>
</feature>
<keyword evidence="3 8" id="KW-0812">Transmembrane</keyword>
<evidence type="ECO:0000256" key="5">
    <source>
        <dbReference type="ARBA" id="ARBA00022989"/>
    </source>
</evidence>
<reference evidence="11 12" key="1">
    <citation type="submission" date="2024-06" db="EMBL/GenBank/DDBJ databases">
        <title>A chromosome level genome sequence of Diviner's sage (Salvia divinorum).</title>
        <authorList>
            <person name="Ford S.A."/>
            <person name="Ro D.-K."/>
            <person name="Ness R.W."/>
            <person name="Phillips M.A."/>
        </authorList>
    </citation>
    <scope>NUCLEOTIDE SEQUENCE [LARGE SCALE GENOMIC DNA]</scope>
    <source>
        <strain evidence="11">SAF-2024a</strain>
        <tissue evidence="11">Leaf</tissue>
    </source>
</reference>
<dbReference type="InterPro" id="IPR026057">
    <property type="entry name" value="TBL_C"/>
</dbReference>
<evidence type="ECO:0000256" key="6">
    <source>
        <dbReference type="ARBA" id="ARBA00023136"/>
    </source>
</evidence>
<protein>
    <submittedName>
        <fullName evidence="11">Protein trichome birefringence-like 34</fullName>
    </submittedName>
</protein>
<dbReference type="Pfam" id="PF13839">
    <property type="entry name" value="PC-Esterase"/>
    <property type="match status" value="1"/>
</dbReference>
<evidence type="ECO:0000313" key="11">
    <source>
        <dbReference type="EMBL" id="KAL1545460.1"/>
    </source>
</evidence>
<gene>
    <name evidence="11" type="ORF">AAHA92_22185</name>
</gene>
<comment type="caution">
    <text evidence="11">The sequence shown here is derived from an EMBL/GenBank/DDBJ whole genome shotgun (WGS) entry which is preliminary data.</text>
</comment>
<evidence type="ECO:0000256" key="7">
    <source>
        <dbReference type="SAM" id="MobiDB-lite"/>
    </source>
</evidence>
<evidence type="ECO:0000256" key="8">
    <source>
        <dbReference type="SAM" id="Phobius"/>
    </source>
</evidence>
<evidence type="ECO:0000256" key="4">
    <source>
        <dbReference type="ARBA" id="ARBA00022968"/>
    </source>
</evidence>
<evidence type="ECO:0000259" key="9">
    <source>
        <dbReference type="Pfam" id="PF13839"/>
    </source>
</evidence>
<keyword evidence="4" id="KW-0735">Signal-anchor</keyword>
<dbReference type="Proteomes" id="UP001567538">
    <property type="component" value="Unassembled WGS sequence"/>
</dbReference>
<evidence type="ECO:0000259" key="10">
    <source>
        <dbReference type="Pfam" id="PF14416"/>
    </source>
</evidence>
<dbReference type="PANTHER" id="PTHR32285:SF239">
    <property type="entry name" value="PROTEIN TRICHOME BIREFRINGENCE-LIKE 34"/>
    <property type="match status" value="1"/>
</dbReference>
<proteinExistence type="inferred from homology"/>
<comment type="similarity">
    <text evidence="2">Belongs to the PC-esterase family. TBL subfamily.</text>
</comment>
<keyword evidence="5 8" id="KW-1133">Transmembrane helix</keyword>
<keyword evidence="6 8" id="KW-0472">Membrane</keyword>
<dbReference type="InterPro" id="IPR025846">
    <property type="entry name" value="TBL_N"/>
</dbReference>
<evidence type="ECO:0000256" key="1">
    <source>
        <dbReference type="ARBA" id="ARBA00004167"/>
    </source>
</evidence>
<dbReference type="EMBL" id="JBEAFC010000008">
    <property type="protein sequence ID" value="KAL1545460.1"/>
    <property type="molecule type" value="Genomic_DNA"/>
</dbReference>
<dbReference type="GO" id="GO:0016020">
    <property type="term" value="C:membrane"/>
    <property type="evidence" value="ECO:0007669"/>
    <property type="project" value="UniProtKB-SubCell"/>
</dbReference>